<proteinExistence type="predicted"/>
<organism evidence="4 5">
    <name type="scientific">Bittarella massiliensis</name>
    <name type="common">ex Durand et al. 2017</name>
    <dbReference type="NCBI Taxonomy" id="1720313"/>
    <lineage>
        <taxon>Bacteria</taxon>
        <taxon>Bacillati</taxon>
        <taxon>Bacillota</taxon>
        <taxon>Clostridia</taxon>
        <taxon>Eubacteriales</taxon>
        <taxon>Oscillospiraceae</taxon>
        <taxon>Bittarella (ex Durand et al. 2017)</taxon>
    </lineage>
</organism>
<dbReference type="Proteomes" id="UP000474718">
    <property type="component" value="Unassembled WGS sequence"/>
</dbReference>
<dbReference type="RefSeq" id="WP_021659929.1">
    <property type="nucleotide sequence ID" value="NZ_FQVY01000001.1"/>
</dbReference>
<dbReference type="PANTHER" id="PTHR48081">
    <property type="entry name" value="AB HYDROLASE SUPERFAMILY PROTEIN C4A8.06C"/>
    <property type="match status" value="1"/>
</dbReference>
<dbReference type="PANTHER" id="PTHR48081:SF8">
    <property type="entry name" value="ALPHA_BETA HYDROLASE FOLD-3 DOMAIN-CONTAINING PROTEIN-RELATED"/>
    <property type="match status" value="1"/>
</dbReference>
<keyword evidence="6" id="KW-1185">Reference proteome</keyword>
<name>A0AAQ1MBU6_9FIRM</name>
<protein>
    <submittedName>
        <fullName evidence="4">Acetyl esterase/lipase</fullName>
    </submittedName>
    <submittedName>
        <fullName evidence="3">Alpha/beta hydrolase fold domain-containing protein</fullName>
    </submittedName>
</protein>
<dbReference type="Pfam" id="PF07859">
    <property type="entry name" value="Abhydrolase_3"/>
    <property type="match status" value="1"/>
</dbReference>
<accession>A0AAQ1MBU6</accession>
<dbReference type="InterPro" id="IPR013094">
    <property type="entry name" value="AB_hydrolase_3"/>
</dbReference>
<gene>
    <name evidence="3" type="ORF">GT747_07465</name>
    <name evidence="4" type="ORF">SAMN05444424_0699</name>
</gene>
<dbReference type="Proteomes" id="UP000184089">
    <property type="component" value="Unassembled WGS sequence"/>
</dbReference>
<evidence type="ECO:0000259" key="2">
    <source>
        <dbReference type="Pfam" id="PF07859"/>
    </source>
</evidence>
<keyword evidence="1 3" id="KW-0378">Hydrolase</keyword>
<evidence type="ECO:0000313" key="3">
    <source>
        <dbReference type="EMBL" id="MZL69596.1"/>
    </source>
</evidence>
<comment type="caution">
    <text evidence="4">The sequence shown here is derived from an EMBL/GenBank/DDBJ whole genome shotgun (WGS) entry which is preliminary data.</text>
</comment>
<reference evidence="3 6" key="3">
    <citation type="journal article" date="2019" name="Nat. Med.">
        <title>A library of human gut bacterial isolates paired with longitudinal multiomics data enables mechanistic microbiome research.</title>
        <authorList>
            <person name="Poyet M."/>
            <person name="Groussin M."/>
            <person name="Gibbons S.M."/>
            <person name="Avila-Pacheco J."/>
            <person name="Jiang X."/>
            <person name="Kearney S.M."/>
            <person name="Perrotta A.R."/>
            <person name="Berdy B."/>
            <person name="Zhao S."/>
            <person name="Lieberman T.D."/>
            <person name="Swanson P.K."/>
            <person name="Smith M."/>
            <person name="Roesemann S."/>
            <person name="Alexander J.E."/>
            <person name="Rich S.A."/>
            <person name="Livny J."/>
            <person name="Vlamakis H."/>
            <person name="Clish C."/>
            <person name="Bullock K."/>
            <person name="Deik A."/>
            <person name="Scott J."/>
            <person name="Pierce K.A."/>
            <person name="Xavier R.J."/>
            <person name="Alm E.J."/>
        </authorList>
    </citation>
    <scope>NUCLEOTIDE SEQUENCE [LARGE SCALE GENOMIC DNA]</scope>
    <source>
        <strain evidence="3 6">BIOML-A2</strain>
    </source>
</reference>
<dbReference type="Gene3D" id="3.40.50.1820">
    <property type="entry name" value="alpha/beta hydrolase"/>
    <property type="match status" value="1"/>
</dbReference>
<evidence type="ECO:0000256" key="1">
    <source>
        <dbReference type="ARBA" id="ARBA00022801"/>
    </source>
</evidence>
<sequence length="310" mass="34856">MAINPVVRAALKALSYPDISIKKHYKLQRRLVDVTNLHLLKPLYTSFDHLIQVGAHQIPARIYTPELPGNEGALLFFHGGGWVTGNIDSYDRVCTDLARKTHRLVMSVDYRLAPEHRFPAALEDCYAAAREVFLHPEWVFAERAEDIALIGDSAGGNLAAAVSLMAKDRGEFMPTRQILIYPATYNDHTENSPFPSVRENGSDYLLTSKRVQEYMELYQGSEEDLQNPYFAPLLAEDLSGQPETLLITAQYDPLRDEGEEYGRRLAKAGVRVEAHRATDGLHGFFSLPASFEQVAECHRLIDRFLKEGPA</sequence>
<dbReference type="AlphaFoldDB" id="A0AAQ1MBU6"/>
<evidence type="ECO:0000313" key="6">
    <source>
        <dbReference type="Proteomes" id="UP000474718"/>
    </source>
</evidence>
<dbReference type="InterPro" id="IPR050300">
    <property type="entry name" value="GDXG_lipolytic_enzyme"/>
</dbReference>
<dbReference type="GO" id="GO:0016787">
    <property type="term" value="F:hydrolase activity"/>
    <property type="evidence" value="ECO:0007669"/>
    <property type="project" value="UniProtKB-KW"/>
</dbReference>
<dbReference type="InterPro" id="IPR029058">
    <property type="entry name" value="AB_hydrolase_fold"/>
</dbReference>
<evidence type="ECO:0000313" key="4">
    <source>
        <dbReference type="EMBL" id="SHF79369.1"/>
    </source>
</evidence>
<evidence type="ECO:0000313" key="5">
    <source>
        <dbReference type="Proteomes" id="UP000184089"/>
    </source>
</evidence>
<feature type="domain" description="Alpha/beta hydrolase fold-3" evidence="2">
    <location>
        <begin position="74"/>
        <end position="285"/>
    </location>
</feature>
<dbReference type="EMBL" id="FQVY01000001">
    <property type="protein sequence ID" value="SHF79369.1"/>
    <property type="molecule type" value="Genomic_DNA"/>
</dbReference>
<reference evidence="4" key="2">
    <citation type="submission" date="2016-11" db="EMBL/GenBank/DDBJ databases">
        <authorList>
            <person name="Varghese N."/>
            <person name="Submissions S."/>
        </authorList>
    </citation>
    <scope>NUCLEOTIDE SEQUENCE</scope>
    <source>
        <strain evidence="4">DSM 4029</strain>
    </source>
</reference>
<dbReference type="SUPFAM" id="SSF53474">
    <property type="entry name" value="alpha/beta-Hydrolases"/>
    <property type="match status" value="1"/>
</dbReference>
<reference evidence="5" key="1">
    <citation type="submission" date="2016-11" db="EMBL/GenBank/DDBJ databases">
        <authorList>
            <person name="Jaros S."/>
            <person name="Januszkiewicz K."/>
            <person name="Wedrychowicz H."/>
        </authorList>
    </citation>
    <scope>NUCLEOTIDE SEQUENCE [LARGE SCALE GENOMIC DNA]</scope>
    <source>
        <strain evidence="5">DSM 4029</strain>
    </source>
</reference>
<dbReference type="EMBL" id="WWVX01000004">
    <property type="protein sequence ID" value="MZL69596.1"/>
    <property type="molecule type" value="Genomic_DNA"/>
</dbReference>